<dbReference type="InterPro" id="IPR050953">
    <property type="entry name" value="N4_N6_ade-DNA_methylase"/>
</dbReference>
<name>A0AAX3QT14_PARDI</name>
<accession>A0AAX3QT14</accession>
<dbReference type="GO" id="GO:0032259">
    <property type="term" value="P:methylation"/>
    <property type="evidence" value="ECO:0007669"/>
    <property type="project" value="UniProtKB-KW"/>
</dbReference>
<dbReference type="GO" id="GO:0003676">
    <property type="term" value="F:nucleic acid binding"/>
    <property type="evidence" value="ECO:0007669"/>
    <property type="project" value="InterPro"/>
</dbReference>
<feature type="domain" description="DUF7814" evidence="8">
    <location>
        <begin position="242"/>
        <end position="457"/>
    </location>
</feature>
<evidence type="ECO:0000256" key="5">
    <source>
        <dbReference type="ARBA" id="ARBA00047942"/>
    </source>
</evidence>
<proteinExistence type="predicted"/>
<dbReference type="Gene3D" id="3.40.50.150">
    <property type="entry name" value="Vaccinia Virus protein VP39"/>
    <property type="match status" value="1"/>
</dbReference>
<dbReference type="Pfam" id="PF25120">
    <property type="entry name" value="DUF7814"/>
    <property type="match status" value="1"/>
</dbReference>
<dbReference type="PROSITE" id="PS00092">
    <property type="entry name" value="N6_MTASE"/>
    <property type="match status" value="1"/>
</dbReference>
<dbReference type="SUPFAM" id="SSF53335">
    <property type="entry name" value="S-adenosyl-L-methionine-dependent methyltransferases"/>
    <property type="match status" value="1"/>
</dbReference>
<evidence type="ECO:0000259" key="6">
    <source>
        <dbReference type="Pfam" id="PF07669"/>
    </source>
</evidence>
<evidence type="ECO:0000256" key="4">
    <source>
        <dbReference type="ARBA" id="ARBA00022691"/>
    </source>
</evidence>
<evidence type="ECO:0000256" key="3">
    <source>
        <dbReference type="ARBA" id="ARBA00022679"/>
    </source>
</evidence>
<organism evidence="9 10">
    <name type="scientific">Parabacteroides distasonis</name>
    <dbReference type="NCBI Taxonomy" id="823"/>
    <lineage>
        <taxon>Bacteria</taxon>
        <taxon>Pseudomonadati</taxon>
        <taxon>Bacteroidota</taxon>
        <taxon>Bacteroidia</taxon>
        <taxon>Bacteroidales</taxon>
        <taxon>Tannerellaceae</taxon>
        <taxon>Parabacteroides</taxon>
    </lineage>
</organism>
<dbReference type="GO" id="GO:0006304">
    <property type="term" value="P:DNA modification"/>
    <property type="evidence" value="ECO:0007669"/>
    <property type="project" value="InterPro"/>
</dbReference>
<dbReference type="EC" id="2.1.1.72" evidence="1"/>
<dbReference type="EMBL" id="CP120353">
    <property type="protein sequence ID" value="WET65816.1"/>
    <property type="molecule type" value="Genomic_DNA"/>
</dbReference>
<sequence>MYKILTPNQAIPKAYLHDKPDVQEVMAFKSAMKELLMRINPSEHEEFNKNLVAEFFNQSLYRDKSYMVNTYNVTDLAIYAEMETHNEHPVVLFEFKGPGRPDMVTRNDLKKKALYELILYYIREEIAKRNTDIKHLIITDCEEYFVFEKNLFYQLFARNKRFVKNVLEADSGNDKTDYIYNAIIKPEVEKVEHRLQFIYVDIRTFDSKLQSNDIVNNKSFIATYKLFSPTHLLKRPFNSDHNRLNKNFYRELLYIMGVEEVIDNGVHKIKRFKSGKQSFSLAEQTYAKLEGYSRIANDEERFDAALGLVLVWINRILFLKLLESQLVCFNKGRDVKFLDVIHIQDYDVLNDLFMQVMAKPVTERMEELKNQFPNVPYLNSSLFELAKIEEDFFPISGIRLGDIDIYYQTVLKDGKGRKVTGRKPVLDYLFSFLDAYDFGANQNQEKEVVRTESDKLIDASVLGLIFEKINGYKDGSFFTPGYITEYICNKTLRRAVIDKFNKVKGWKCECFEDLKEKIEYGQRDVRIEANKIINSLRICDPAVGSGHFLVSALNEIIAIKSELGILQDRQSQPKRIRDYEIKVEYDELVIADEDGDIFKYDPSNPSSQCIQETLFEEKRTIIENCLFGVDLNPKSVDVCRLRLWIELLKNAYYYKTETGERLLQTLPNIDINIKVGNSLASVHPVCIGRKITESAGIQKLVREYKANVREYKNCRSKATKVLLNKDIQDIKHKLVPPVQLDAFGSNNKQIIATQEVYRKALEWMIEFPEVLNEEGTFEGFDVIVGNPPYISLEKLRRDTSVYAQMHRTDEGGNPGQKTYNTLESRGDIYTLFVERGLHLLRKGGLLSYIIPNKWEKVMYGRPLRELFRNTNLTHLIDFGDNQIFEDATTYTCIIRMRKEKQDGKLLVSTIEKINSEMIHENVEEQKEMFDTTKMNDGIWVISSLHNFNIIEKLKAQMISLGDYVGGESYRGILTGLSKAFNIPVEKANELITQDIRSEEILRPFLQGRGLVAYGGAKAGSYLVFIPKGFTALQMGIDRERQELPSETVAWDWFKDNYPAIASWLKQFKKEAKARTDKGDYWWELRACAYYKKFAQPKIFYQKFQVKPCFLYDNKHSLFNDSMWFLSVPDKSLLALLCSRIGWWLITEFCPRIQNGAQLIWDNFRQIPIPQELPQVLNEYADKMMAVRNDEAEFLRLSKEIDNIIATLYNLTEELNFIINNDTKCRMYDELNVHEYAEKK</sequence>
<dbReference type="PRINTS" id="PR00507">
    <property type="entry name" value="N12N6MTFRASE"/>
</dbReference>
<dbReference type="InterPro" id="IPR055573">
    <property type="entry name" value="DUF7149"/>
</dbReference>
<gene>
    <name evidence="9" type="ORF">P2T59_07450</name>
</gene>
<keyword evidence="2 9" id="KW-0489">Methyltransferase</keyword>
<dbReference type="GO" id="GO:0009007">
    <property type="term" value="F:site-specific DNA-methyltransferase (adenine-specific) activity"/>
    <property type="evidence" value="ECO:0007669"/>
    <property type="project" value="UniProtKB-EC"/>
</dbReference>
<dbReference type="InterPro" id="IPR056716">
    <property type="entry name" value="DUF7814"/>
</dbReference>
<evidence type="ECO:0000259" key="8">
    <source>
        <dbReference type="Pfam" id="PF25120"/>
    </source>
</evidence>
<evidence type="ECO:0000313" key="9">
    <source>
        <dbReference type="EMBL" id="WET65816.1"/>
    </source>
</evidence>
<evidence type="ECO:0000256" key="2">
    <source>
        <dbReference type="ARBA" id="ARBA00022603"/>
    </source>
</evidence>
<keyword evidence="4" id="KW-0949">S-adenosyl-L-methionine</keyword>
<dbReference type="PANTHER" id="PTHR33841:SF1">
    <property type="entry name" value="DNA METHYLTRANSFERASE A"/>
    <property type="match status" value="1"/>
</dbReference>
<dbReference type="AlphaFoldDB" id="A0AAX3QT14"/>
<dbReference type="InterPro" id="IPR011639">
    <property type="entry name" value="MethylTrfase_TaqI-like_dom"/>
</dbReference>
<dbReference type="Proteomes" id="UP001221009">
    <property type="component" value="Chromosome"/>
</dbReference>
<reference evidence="9" key="1">
    <citation type="submission" date="2023-03" db="EMBL/GenBank/DDBJ databases">
        <title>Parabacteroides distasonis, a bacteria resistant against UC.</title>
        <authorList>
            <person name="Dai W."/>
        </authorList>
    </citation>
    <scope>NUCLEOTIDE SEQUENCE</scope>
    <source>
        <strain evidence="9">F1-28</strain>
    </source>
</reference>
<feature type="domain" description="DUF7149" evidence="7">
    <location>
        <begin position="6"/>
        <end position="240"/>
    </location>
</feature>
<dbReference type="REBASE" id="699904">
    <property type="entry name" value="PdiF128ORF7450P"/>
</dbReference>
<evidence type="ECO:0000259" key="7">
    <source>
        <dbReference type="Pfam" id="PF23653"/>
    </source>
</evidence>
<comment type="catalytic activity">
    <reaction evidence="5">
        <text>a 2'-deoxyadenosine in DNA + S-adenosyl-L-methionine = an N(6)-methyl-2'-deoxyadenosine in DNA + S-adenosyl-L-homocysteine + H(+)</text>
        <dbReference type="Rhea" id="RHEA:15197"/>
        <dbReference type="Rhea" id="RHEA-COMP:12418"/>
        <dbReference type="Rhea" id="RHEA-COMP:12419"/>
        <dbReference type="ChEBI" id="CHEBI:15378"/>
        <dbReference type="ChEBI" id="CHEBI:57856"/>
        <dbReference type="ChEBI" id="CHEBI:59789"/>
        <dbReference type="ChEBI" id="CHEBI:90615"/>
        <dbReference type="ChEBI" id="CHEBI:90616"/>
        <dbReference type="EC" id="2.1.1.72"/>
    </reaction>
</comment>
<protein>
    <recommendedName>
        <fullName evidence="1">site-specific DNA-methyltransferase (adenine-specific)</fullName>
        <ecNumber evidence="1">2.1.1.72</ecNumber>
    </recommendedName>
</protein>
<keyword evidence="3" id="KW-0808">Transferase</keyword>
<evidence type="ECO:0000313" key="10">
    <source>
        <dbReference type="Proteomes" id="UP001221009"/>
    </source>
</evidence>
<dbReference type="InterPro" id="IPR002052">
    <property type="entry name" value="DNA_methylase_N6_adenine_CS"/>
</dbReference>
<dbReference type="PANTHER" id="PTHR33841">
    <property type="entry name" value="DNA METHYLTRANSFERASE YEEA-RELATED"/>
    <property type="match status" value="1"/>
</dbReference>
<feature type="domain" description="Type II methyltransferase M.TaqI-like" evidence="6">
    <location>
        <begin position="624"/>
        <end position="884"/>
    </location>
</feature>
<dbReference type="Pfam" id="PF07669">
    <property type="entry name" value="Eco57I"/>
    <property type="match status" value="1"/>
</dbReference>
<dbReference type="RefSeq" id="WP_048927438.1">
    <property type="nucleotide sequence ID" value="NZ_CP120353.1"/>
</dbReference>
<dbReference type="Pfam" id="PF23653">
    <property type="entry name" value="DUF7149"/>
    <property type="match status" value="1"/>
</dbReference>
<dbReference type="InterPro" id="IPR029063">
    <property type="entry name" value="SAM-dependent_MTases_sf"/>
</dbReference>
<evidence type="ECO:0000256" key="1">
    <source>
        <dbReference type="ARBA" id="ARBA00011900"/>
    </source>
</evidence>